<sequence length="760" mass="83738">MSPQARDNSPPVQARPLPSPPSEKHPSFCHVSSSLSNKTATCPTDPSPSLSLYNYLLTNSPKKTQNRKHDSKSKMKTESSQRRFLSLPAVHPCEAISPATLLRSLITLAGDIDGFRSETFTCHRRSAREAIRQVGAILAFLQDISSSSLSKSTVLSFSELHVTLQKIRLLLDDCSRRGARLWLLVRSDRVSGEFRLLIRSIATSLDVLPLDFVDSSPEIKELVRLISWQAWKVPIETDAADERAAGMVRSIMKQFEHGYAPDTENVEEVMDHLKIKNWAECNEEISFLESELFSCEDSIDAGVLSSLMAFMVYCRAVLFHSNSDSRSSIANRRSKQSTRFQKESLLNDINLEDLKCPISLELMTDPVTLSTGQTYNRSSIKRWFDSGCLTCPVTGEKLTNANMMVPNSTLRKLVEQLCRENNIQTNEPNNNKRDLSKTVKPGGSAAAIVMRMTASYLVDMIWTSSSEEVKAKAAYEIRLLTKSNIFNRDCFVQSGAVPWLLKLSSSSNPSAQEHSVASLLNISKVELGRIAIFENGGLLSLLRILTHGIKVEARQNAAAILFYLSSIDEYRKVIGEAPEAIPALVDLLKRGTYRGKKNAVVTLFGLLIFPGNLPKVIAAGAVPALINTLSIEKEDLIDDTTAVLARIAEKPEGAKVILRSSALPSVVQVLRSSTSRSGKEHCVALLLSLCNNGGTKVARLLDEFTTLMPSLYSLLTEGSPHTAKKARALLNHLHHSHEESCPAGSVPPQSQQDQRSVSAQ</sequence>
<reference evidence="2" key="1">
    <citation type="journal article" date="2022" name="Nat. Commun.">
        <title>Chromosome evolution and the genetic basis of agronomically important traits in greater yam.</title>
        <authorList>
            <person name="Bredeson J.V."/>
            <person name="Lyons J.B."/>
            <person name="Oniyinde I.O."/>
            <person name="Okereke N.R."/>
            <person name="Kolade O."/>
            <person name="Nnabue I."/>
            <person name="Nwadili C.O."/>
            <person name="Hribova E."/>
            <person name="Parker M."/>
            <person name="Nwogha J."/>
            <person name="Shu S."/>
            <person name="Carlson J."/>
            <person name="Kariba R."/>
            <person name="Muthemba S."/>
            <person name="Knop K."/>
            <person name="Barton G.J."/>
            <person name="Sherwood A.V."/>
            <person name="Lopez-Montes A."/>
            <person name="Asiedu R."/>
            <person name="Jamnadass R."/>
            <person name="Muchugi A."/>
            <person name="Goodstein D."/>
            <person name="Egesi C.N."/>
            <person name="Featherston J."/>
            <person name="Asfaw A."/>
            <person name="Simpson G.G."/>
            <person name="Dolezel J."/>
            <person name="Hendre P.S."/>
            <person name="Van Deynze A."/>
            <person name="Kumar P.L."/>
            <person name="Obidiegwu J.E."/>
            <person name="Bhattacharjee R."/>
            <person name="Rokhsar D.S."/>
        </authorList>
    </citation>
    <scope>NUCLEOTIDE SEQUENCE [LARGE SCALE GENOMIC DNA]</scope>
    <source>
        <strain evidence="2">cv. TDa95/00328</strain>
    </source>
</reference>
<evidence type="ECO:0000313" key="1">
    <source>
        <dbReference type="EMBL" id="KAH7674520.1"/>
    </source>
</evidence>
<keyword evidence="2" id="KW-1185">Reference proteome</keyword>
<accession>A0ACB7VJS8</accession>
<proteinExistence type="predicted"/>
<protein>
    <submittedName>
        <fullName evidence="1">Zinc finger RING/FYVE/PHD-type protein</fullName>
    </submittedName>
</protein>
<organism evidence="1 2">
    <name type="scientific">Dioscorea alata</name>
    <name type="common">Purple yam</name>
    <dbReference type="NCBI Taxonomy" id="55571"/>
    <lineage>
        <taxon>Eukaryota</taxon>
        <taxon>Viridiplantae</taxon>
        <taxon>Streptophyta</taxon>
        <taxon>Embryophyta</taxon>
        <taxon>Tracheophyta</taxon>
        <taxon>Spermatophyta</taxon>
        <taxon>Magnoliopsida</taxon>
        <taxon>Liliopsida</taxon>
        <taxon>Dioscoreales</taxon>
        <taxon>Dioscoreaceae</taxon>
        <taxon>Dioscorea</taxon>
    </lineage>
</organism>
<dbReference type="Proteomes" id="UP000827976">
    <property type="component" value="Chromosome 8"/>
</dbReference>
<comment type="caution">
    <text evidence="1">The sequence shown here is derived from an EMBL/GenBank/DDBJ whole genome shotgun (WGS) entry which is preliminary data.</text>
</comment>
<name>A0ACB7VJS8_DIOAL</name>
<gene>
    <name evidence="1" type="ORF">IHE45_08G079400</name>
</gene>
<dbReference type="EMBL" id="CM037018">
    <property type="protein sequence ID" value="KAH7674520.1"/>
    <property type="molecule type" value="Genomic_DNA"/>
</dbReference>
<evidence type="ECO:0000313" key="2">
    <source>
        <dbReference type="Proteomes" id="UP000827976"/>
    </source>
</evidence>